<comment type="caution">
    <text evidence="1">The sequence shown here is derived from an EMBL/GenBank/DDBJ whole genome shotgun (WGS) entry which is preliminary data.</text>
</comment>
<gene>
    <name evidence="1" type="ORF">FWILDA_LOCUS19014</name>
</gene>
<reference evidence="1" key="1">
    <citation type="submission" date="2022-08" db="EMBL/GenBank/DDBJ databases">
        <authorList>
            <person name="Kallberg Y."/>
            <person name="Tangrot J."/>
            <person name="Rosling A."/>
        </authorList>
    </citation>
    <scope>NUCLEOTIDE SEQUENCE</scope>
    <source>
        <strain evidence="1">Wild A</strain>
    </source>
</reference>
<proteinExistence type="predicted"/>
<dbReference type="AlphaFoldDB" id="A0A9W4TB33"/>
<organism evidence="1 2">
    <name type="scientific">Funneliformis geosporum</name>
    <dbReference type="NCBI Taxonomy" id="1117311"/>
    <lineage>
        <taxon>Eukaryota</taxon>
        <taxon>Fungi</taxon>
        <taxon>Fungi incertae sedis</taxon>
        <taxon>Mucoromycota</taxon>
        <taxon>Glomeromycotina</taxon>
        <taxon>Glomeromycetes</taxon>
        <taxon>Glomerales</taxon>
        <taxon>Glomeraceae</taxon>
        <taxon>Funneliformis</taxon>
    </lineage>
</organism>
<dbReference type="OrthoDB" id="2384917at2759"/>
<sequence length="68" mass="8463">NCWLDFLKTPKYSRGLQLDIFYPEYSFAIEVQGEQHEKYIEFFHRGDPNNFIKQQEWDRLKEELYEKN</sequence>
<dbReference type="Gene3D" id="3.40.960.10">
    <property type="entry name" value="VSR Endonuclease"/>
    <property type="match status" value="1"/>
</dbReference>
<dbReference type="EMBL" id="CAMKVN010020951">
    <property type="protein sequence ID" value="CAI2199317.1"/>
    <property type="molecule type" value="Genomic_DNA"/>
</dbReference>
<keyword evidence="2" id="KW-1185">Reference proteome</keyword>
<name>A0A9W4TB33_9GLOM</name>
<protein>
    <submittedName>
        <fullName evidence="1">8954_t:CDS:1</fullName>
    </submittedName>
</protein>
<accession>A0A9W4TB33</accession>
<feature type="non-terminal residue" evidence="1">
    <location>
        <position position="1"/>
    </location>
</feature>
<evidence type="ECO:0000313" key="2">
    <source>
        <dbReference type="Proteomes" id="UP001153678"/>
    </source>
</evidence>
<evidence type="ECO:0000313" key="1">
    <source>
        <dbReference type="EMBL" id="CAI2199317.1"/>
    </source>
</evidence>
<dbReference type="Proteomes" id="UP001153678">
    <property type="component" value="Unassembled WGS sequence"/>
</dbReference>